<dbReference type="InterPro" id="IPR036594">
    <property type="entry name" value="Meth_synthase_dom"/>
</dbReference>
<proteinExistence type="inferred from homology"/>
<evidence type="ECO:0000256" key="13">
    <source>
        <dbReference type="ARBA" id="ARBA00022723"/>
    </source>
</evidence>
<dbReference type="Gene3D" id="3.40.50.280">
    <property type="entry name" value="Cobalamin-binding domain"/>
    <property type="match status" value="1"/>
</dbReference>
<evidence type="ECO:0000256" key="5">
    <source>
        <dbReference type="ARBA" id="ARBA00010398"/>
    </source>
</evidence>
<evidence type="ECO:0000256" key="19">
    <source>
        <dbReference type="PROSITE-ProRule" id="PRU00333"/>
    </source>
</evidence>
<keyword evidence="8 19" id="KW-0489">Methyltransferase</keyword>
<dbReference type="InterPro" id="IPR017215">
    <property type="entry name" value="MetH_bac"/>
</dbReference>
<evidence type="ECO:0000256" key="15">
    <source>
        <dbReference type="ARBA" id="ARBA00023167"/>
    </source>
</evidence>
<evidence type="ECO:0000313" key="24">
    <source>
        <dbReference type="EMBL" id="MBC5754870.1"/>
    </source>
</evidence>
<comment type="catalytic activity">
    <reaction evidence="1">
        <text>(6S)-5-methyl-5,6,7,8-tetrahydrofolate + L-homocysteine = (6S)-5,6,7,8-tetrahydrofolate + L-methionine</text>
        <dbReference type="Rhea" id="RHEA:11172"/>
        <dbReference type="ChEBI" id="CHEBI:18608"/>
        <dbReference type="ChEBI" id="CHEBI:57453"/>
        <dbReference type="ChEBI" id="CHEBI:57844"/>
        <dbReference type="ChEBI" id="CHEBI:58199"/>
        <dbReference type="EC" id="2.1.1.13"/>
    </reaction>
</comment>
<comment type="cofactor">
    <cofactor evidence="2 19">
        <name>Zn(2+)</name>
        <dbReference type="ChEBI" id="CHEBI:29105"/>
    </cofactor>
</comment>
<feature type="binding site" evidence="19">
    <location>
        <position position="273"/>
    </location>
    <ligand>
        <name>Zn(2+)</name>
        <dbReference type="ChEBI" id="CHEBI:29105"/>
    </ligand>
</feature>
<evidence type="ECO:0000313" key="25">
    <source>
        <dbReference type="Proteomes" id="UP000621540"/>
    </source>
</evidence>
<dbReference type="Pfam" id="PF02310">
    <property type="entry name" value="B12-binding"/>
    <property type="match status" value="1"/>
</dbReference>
<evidence type="ECO:0000259" key="21">
    <source>
        <dbReference type="PROSITE" id="PS50972"/>
    </source>
</evidence>
<feature type="domain" description="Hcy-binding" evidence="20">
    <location>
        <begin position="3"/>
        <end position="288"/>
    </location>
</feature>
<evidence type="ECO:0000256" key="6">
    <source>
        <dbReference type="ARBA" id="ARBA00012032"/>
    </source>
</evidence>
<dbReference type="Proteomes" id="UP000621540">
    <property type="component" value="Unassembled WGS sequence"/>
</dbReference>
<dbReference type="PROSITE" id="PS51332">
    <property type="entry name" value="B12_BINDING"/>
    <property type="match status" value="1"/>
</dbReference>
<feature type="domain" description="B12-binding N-terminal" evidence="23">
    <location>
        <begin position="590"/>
        <end position="684"/>
    </location>
</feature>
<dbReference type="Pfam" id="PF00809">
    <property type="entry name" value="Pterin_bind"/>
    <property type="match status" value="1"/>
</dbReference>
<evidence type="ECO:0000256" key="16">
    <source>
        <dbReference type="ARBA" id="ARBA00023285"/>
    </source>
</evidence>
<dbReference type="SUPFAM" id="SSF82282">
    <property type="entry name" value="Homocysteine S-methyltransferase"/>
    <property type="match status" value="1"/>
</dbReference>
<dbReference type="SMART" id="SM01018">
    <property type="entry name" value="B12-binding_2"/>
    <property type="match status" value="1"/>
</dbReference>
<keyword evidence="13 19" id="KW-0479">Metal-binding</keyword>
<dbReference type="EMBL" id="JACOQH010000012">
    <property type="protein sequence ID" value="MBC5754870.1"/>
    <property type="molecule type" value="Genomic_DNA"/>
</dbReference>
<dbReference type="Pfam" id="PF02607">
    <property type="entry name" value="B12-binding_2"/>
    <property type="match status" value="1"/>
</dbReference>
<comment type="similarity">
    <text evidence="5">Belongs to the vitamin-B12 dependent methionine synthase family.</text>
</comment>
<comment type="function">
    <text evidence="17">Catalyzes the transfer of a methyl group from methyl-cobalamin to homocysteine, yielding enzyme-bound cob(I)alamin and methionine. Subsequently, remethylates the cofactor using methyltetrahydrofolate.</text>
</comment>
<evidence type="ECO:0000256" key="1">
    <source>
        <dbReference type="ARBA" id="ARBA00001700"/>
    </source>
</evidence>
<accession>A0ABR7ID84</accession>
<dbReference type="PROSITE" id="PS50972">
    <property type="entry name" value="PTERIN_BINDING"/>
    <property type="match status" value="1"/>
</dbReference>
<evidence type="ECO:0000256" key="12">
    <source>
        <dbReference type="ARBA" id="ARBA00022691"/>
    </source>
</evidence>
<dbReference type="PANTHER" id="PTHR45833">
    <property type="entry name" value="METHIONINE SYNTHASE"/>
    <property type="match status" value="1"/>
</dbReference>
<evidence type="ECO:0000256" key="9">
    <source>
        <dbReference type="ARBA" id="ARBA00022605"/>
    </source>
</evidence>
<dbReference type="SUPFAM" id="SSF47644">
    <property type="entry name" value="Methionine synthase domain"/>
    <property type="match status" value="1"/>
</dbReference>
<feature type="binding site" evidence="19">
    <location>
        <position position="274"/>
    </location>
    <ligand>
        <name>Zn(2+)</name>
        <dbReference type="ChEBI" id="CHEBI:29105"/>
    </ligand>
</feature>
<dbReference type="InterPro" id="IPR006158">
    <property type="entry name" value="Cobalamin-bd"/>
</dbReference>
<keyword evidence="25" id="KW-1185">Reference proteome</keyword>
<organism evidence="24 25">
    <name type="scientific">Roseburia yibonii</name>
    <dbReference type="NCBI Taxonomy" id="2763063"/>
    <lineage>
        <taxon>Bacteria</taxon>
        <taxon>Bacillati</taxon>
        <taxon>Bacillota</taxon>
        <taxon>Clostridia</taxon>
        <taxon>Lachnospirales</taxon>
        <taxon>Lachnospiraceae</taxon>
        <taxon>Roseburia</taxon>
    </lineage>
</organism>
<dbReference type="Gene3D" id="3.20.20.330">
    <property type="entry name" value="Homocysteine-binding-like domain"/>
    <property type="match status" value="1"/>
</dbReference>
<dbReference type="Gene3D" id="3.20.20.20">
    <property type="entry name" value="Dihydropteroate synthase-like"/>
    <property type="match status" value="1"/>
</dbReference>
<feature type="binding site" evidence="19">
    <location>
        <position position="208"/>
    </location>
    <ligand>
        <name>Zn(2+)</name>
        <dbReference type="ChEBI" id="CHEBI:29105"/>
    </ligand>
</feature>
<dbReference type="PROSITE" id="PS50970">
    <property type="entry name" value="HCY"/>
    <property type="match status" value="1"/>
</dbReference>
<evidence type="ECO:0000256" key="3">
    <source>
        <dbReference type="ARBA" id="ARBA00001956"/>
    </source>
</evidence>
<evidence type="ECO:0000256" key="7">
    <source>
        <dbReference type="ARBA" id="ARBA00013998"/>
    </source>
</evidence>
<dbReference type="Gene3D" id="1.10.1240.10">
    <property type="entry name" value="Methionine synthase domain"/>
    <property type="match status" value="1"/>
</dbReference>
<gene>
    <name evidence="24" type="ORF">H8Z76_12820</name>
</gene>
<dbReference type="InterPro" id="IPR000489">
    <property type="entry name" value="Pterin-binding_dom"/>
</dbReference>
<sequence>MTREAFRELVKNGPVILDGATGTNLQDAGMPVGVCPEQWILEHEDVMIRLQKDYVEAGTNILYAPTFTANRIKLEEYGLEEHLEEMNERLVGISREAAGDRALVAGDLTMTGQQLFPMGDLMFEELVDIYKEQVRAILKAGVDLFVVETMMSLQESRAAVLAIRETCDLPVMVSLTFNEDGRTLYGTDPATAVVVMQSLGADAVGLNCSTGPEEMLAPVKEMVAYANIPVLAKPNAGLPELVDGVTVYNTTPEEFAAVGKKLVEEGAAIVGGCCGTTPAHIKALSDAVREIPVREISDKRRRILTSERKSVEIDLDGPFLVVGERINPTGKKKLQAELKEGSLDLVRSMARAQEENGASILDVNMGMNGIDEKQMMLDVIYEVSTTVDCPLCIDSSHVDIIEAALRIYPGRALINSISLEKEKFEKLLPIARKYGAMFILLPLSDEGLPKSLEEKREIVNIILDRALELGFAREDIVVDGLVATVGANPLAALECYDTISYCKNELGLATICGLSNISFGLPDRQYVNTAFLTMAIANGLTMAIANPSQELLMNAAFATDMLLHKDGSDIRYINRMNLLDEKVTKEDASGSGVKEEKAPKNPVFDAVLHGNKGGILGEVKKELDAGKVPDTIISEDLIPAINEVGVLFDKQIYFLPQLIASANAMKMAIEYLEPMLVRDGSEEEMATIVMATVEGDIHDIGKNLVVLMLKNYGYRVLDLGKDVAASIIVDTALKENAKVIGLSALMTTTMMRMKDVVELAQEKGYKGKIIIGGAAITPSFADEIGADGYSKDAAECVKLVERLLAE</sequence>
<dbReference type="SUPFAM" id="SSF52242">
    <property type="entry name" value="Cobalamin (vitamin B12)-binding domain"/>
    <property type="match status" value="1"/>
</dbReference>
<dbReference type="InterPro" id="IPR003726">
    <property type="entry name" value="HCY_dom"/>
</dbReference>
<evidence type="ECO:0000259" key="20">
    <source>
        <dbReference type="PROSITE" id="PS50970"/>
    </source>
</evidence>
<feature type="domain" description="B12-binding" evidence="22">
    <location>
        <begin position="685"/>
        <end position="806"/>
    </location>
</feature>
<keyword evidence="10" id="KW-0846">Cobalamin</keyword>
<dbReference type="InterPro" id="IPR003759">
    <property type="entry name" value="Cbl-bd_cap"/>
</dbReference>
<feature type="domain" description="Pterin-binding" evidence="21">
    <location>
        <begin position="319"/>
        <end position="584"/>
    </location>
</feature>
<protein>
    <recommendedName>
        <fullName evidence="7">Methionine synthase</fullName>
        <ecNumber evidence="6">2.1.1.13</ecNumber>
    </recommendedName>
    <alternativeName>
        <fullName evidence="18">5-methyltetrahydrofolate--homocysteine methyltransferase</fullName>
    </alternativeName>
</protein>
<dbReference type="InterPro" id="IPR036724">
    <property type="entry name" value="Cobalamin-bd_sf"/>
</dbReference>
<keyword evidence="14 19" id="KW-0862">Zinc</keyword>
<evidence type="ECO:0000256" key="11">
    <source>
        <dbReference type="ARBA" id="ARBA00022679"/>
    </source>
</evidence>
<dbReference type="InterPro" id="IPR036589">
    <property type="entry name" value="HCY_dom_sf"/>
</dbReference>
<dbReference type="PROSITE" id="PS51337">
    <property type="entry name" value="B12_BINDING_NTER"/>
    <property type="match status" value="1"/>
</dbReference>
<evidence type="ECO:0000256" key="4">
    <source>
        <dbReference type="ARBA" id="ARBA00005178"/>
    </source>
</evidence>
<keyword evidence="16" id="KW-0170">Cobalt</keyword>
<evidence type="ECO:0000256" key="10">
    <source>
        <dbReference type="ARBA" id="ARBA00022628"/>
    </source>
</evidence>
<evidence type="ECO:0000256" key="17">
    <source>
        <dbReference type="ARBA" id="ARBA00025552"/>
    </source>
</evidence>
<dbReference type="InterPro" id="IPR011005">
    <property type="entry name" value="Dihydropteroate_synth-like_sf"/>
</dbReference>
<evidence type="ECO:0000256" key="8">
    <source>
        <dbReference type="ARBA" id="ARBA00022603"/>
    </source>
</evidence>
<dbReference type="PIRSF" id="PIRSF037472">
    <property type="entry name" value="DHPS_mtfrase"/>
    <property type="match status" value="1"/>
</dbReference>
<reference evidence="24 25" key="1">
    <citation type="submission" date="2020-08" db="EMBL/GenBank/DDBJ databases">
        <title>Genome public.</title>
        <authorList>
            <person name="Liu C."/>
            <person name="Sun Q."/>
        </authorList>
    </citation>
    <scope>NUCLEOTIDE SEQUENCE [LARGE SCALE GENOMIC DNA]</scope>
    <source>
        <strain evidence="24 25">BX0805</strain>
    </source>
</reference>
<evidence type="ECO:0000259" key="23">
    <source>
        <dbReference type="PROSITE" id="PS51337"/>
    </source>
</evidence>
<evidence type="ECO:0000256" key="18">
    <source>
        <dbReference type="ARBA" id="ARBA00031040"/>
    </source>
</evidence>
<comment type="pathway">
    <text evidence="4">Amino-acid biosynthesis; L-methionine biosynthesis via de novo pathway; L-methionine from L-homocysteine (MetH route): step 1/1.</text>
</comment>
<keyword evidence="11 19" id="KW-0808">Transferase</keyword>
<dbReference type="CDD" id="cd02070">
    <property type="entry name" value="corrinoid_protein_B12-BD"/>
    <property type="match status" value="1"/>
</dbReference>
<comment type="cofactor">
    <cofactor evidence="3">
        <name>methylcob(III)alamin</name>
        <dbReference type="ChEBI" id="CHEBI:28115"/>
    </cofactor>
</comment>
<evidence type="ECO:0000256" key="14">
    <source>
        <dbReference type="ARBA" id="ARBA00022833"/>
    </source>
</evidence>
<keyword evidence="12" id="KW-0949">S-adenosyl-L-methionine</keyword>
<evidence type="ECO:0000259" key="22">
    <source>
        <dbReference type="PROSITE" id="PS51332"/>
    </source>
</evidence>
<name>A0ABR7ID84_9FIRM</name>
<dbReference type="SUPFAM" id="SSF51717">
    <property type="entry name" value="Dihydropteroate synthetase-like"/>
    <property type="match status" value="1"/>
</dbReference>
<dbReference type="EC" id="2.1.1.13" evidence="6"/>
<dbReference type="PANTHER" id="PTHR45833:SF1">
    <property type="entry name" value="METHIONINE SYNTHASE"/>
    <property type="match status" value="1"/>
</dbReference>
<dbReference type="Pfam" id="PF02574">
    <property type="entry name" value="S-methyl_trans"/>
    <property type="match status" value="1"/>
</dbReference>
<keyword evidence="15" id="KW-0486">Methionine biosynthesis</keyword>
<comment type="caution">
    <text evidence="24">The sequence shown here is derived from an EMBL/GenBank/DDBJ whole genome shotgun (WGS) entry which is preliminary data.</text>
</comment>
<keyword evidence="9" id="KW-0028">Amino-acid biosynthesis</keyword>
<dbReference type="RefSeq" id="WP_186982738.1">
    <property type="nucleotide sequence ID" value="NZ_JACOQH010000012.1"/>
</dbReference>
<evidence type="ECO:0000256" key="2">
    <source>
        <dbReference type="ARBA" id="ARBA00001947"/>
    </source>
</evidence>
<dbReference type="InterPro" id="IPR050554">
    <property type="entry name" value="Met_Synthase/Corrinoid"/>
</dbReference>